<dbReference type="InterPro" id="IPR050251">
    <property type="entry name" value="HpcH-HpaI_aldolase"/>
</dbReference>
<reference evidence="5 6" key="1">
    <citation type="submission" date="2020-11" db="EMBL/GenBank/DDBJ databases">
        <title>Algicoccus daihaiensis sp.nov., isolated from Daihai Lake in Inner Mongolia.</title>
        <authorList>
            <person name="Kai J."/>
        </authorList>
    </citation>
    <scope>NUCLEOTIDE SEQUENCE [LARGE SCALE GENOMIC DNA]</scope>
    <source>
        <strain evidence="6">f23</strain>
    </source>
</reference>
<dbReference type="PANTHER" id="PTHR30502">
    <property type="entry name" value="2-KETO-3-DEOXY-L-RHAMNONATE ALDOLASE"/>
    <property type="match status" value="1"/>
</dbReference>
<dbReference type="SUPFAM" id="SSF51621">
    <property type="entry name" value="Phosphoenolpyruvate/pyruvate domain"/>
    <property type="match status" value="1"/>
</dbReference>
<keyword evidence="6" id="KW-1185">Reference proteome</keyword>
<proteinExistence type="inferred from homology"/>
<dbReference type="InterPro" id="IPR015813">
    <property type="entry name" value="Pyrv/PenolPyrv_kinase-like_dom"/>
</dbReference>
<evidence type="ECO:0000313" key="5">
    <source>
        <dbReference type="EMBL" id="UOD49340.1"/>
    </source>
</evidence>
<dbReference type="InterPro" id="IPR005000">
    <property type="entry name" value="Aldolase/citrate-lyase_domain"/>
</dbReference>
<dbReference type="EMBL" id="CP063982">
    <property type="protein sequence ID" value="UOD49340.1"/>
    <property type="molecule type" value="Genomic_DNA"/>
</dbReference>
<dbReference type="RefSeq" id="WP_243477498.1">
    <property type="nucleotide sequence ID" value="NZ_CP063982.1"/>
</dbReference>
<evidence type="ECO:0000313" key="6">
    <source>
        <dbReference type="Proteomes" id="UP000831607"/>
    </source>
</evidence>
<evidence type="ECO:0000256" key="1">
    <source>
        <dbReference type="ARBA" id="ARBA00005568"/>
    </source>
</evidence>
<evidence type="ECO:0000256" key="2">
    <source>
        <dbReference type="ARBA" id="ARBA00022723"/>
    </source>
</evidence>
<comment type="similarity">
    <text evidence="1">Belongs to the HpcH/HpaI aldolase family.</text>
</comment>
<dbReference type="Proteomes" id="UP000831607">
    <property type="component" value="Chromosome"/>
</dbReference>
<keyword evidence="2" id="KW-0479">Metal-binding</keyword>
<evidence type="ECO:0000259" key="4">
    <source>
        <dbReference type="Pfam" id="PF03328"/>
    </source>
</evidence>
<protein>
    <submittedName>
        <fullName evidence="5">2-keto-3-deoxy-L-rhamnonate aldolase</fullName>
    </submittedName>
</protein>
<dbReference type="InterPro" id="IPR040442">
    <property type="entry name" value="Pyrv_kinase-like_dom_sf"/>
</dbReference>
<accession>A0ABY4AIX0</accession>
<name>A0ABY4AIX0_9BURK</name>
<dbReference type="Gene3D" id="3.20.20.60">
    <property type="entry name" value="Phosphoenolpyruvate-binding domains"/>
    <property type="match status" value="1"/>
</dbReference>
<organism evidence="5 6">
    <name type="scientific">Orrella daihaiensis</name>
    <dbReference type="NCBI Taxonomy" id="2782176"/>
    <lineage>
        <taxon>Bacteria</taxon>
        <taxon>Pseudomonadati</taxon>
        <taxon>Pseudomonadota</taxon>
        <taxon>Betaproteobacteria</taxon>
        <taxon>Burkholderiales</taxon>
        <taxon>Alcaligenaceae</taxon>
        <taxon>Orrella</taxon>
    </lineage>
</organism>
<feature type="domain" description="HpcH/HpaI aldolase/citrate lyase" evidence="4">
    <location>
        <begin position="19"/>
        <end position="244"/>
    </location>
</feature>
<sequence length="257" mass="27975">MNLTFDNRFKKRLLRGEPQIGLWLSIPSAFTAEICATAGYDWLLLDGEHTPNDIQTVLSQIQACGGYPQTHPIARPVIGDPVLIKQLLDIGVQTLLIPMVDSAEQARELVRATRYPPKGFRGVGYGTARVSRWDLRQNYAQVADDEVCLLVQAETQTAIGNLDAICAVEGVDGVFLGPSDLAAAYGHLGNPGHPDVQTVIENAILTILKHGKAPGILTPDENLAKRYLSLGAKFVAVGLEARVLARGVRELRQRFTT</sequence>
<evidence type="ECO:0000256" key="3">
    <source>
        <dbReference type="ARBA" id="ARBA00023239"/>
    </source>
</evidence>
<dbReference type="PANTHER" id="PTHR30502:SF0">
    <property type="entry name" value="PHOSPHOENOLPYRUVATE CARBOXYLASE FAMILY PROTEIN"/>
    <property type="match status" value="1"/>
</dbReference>
<gene>
    <name evidence="5" type="ORF">DHf2319_07495</name>
</gene>
<keyword evidence="3" id="KW-0456">Lyase</keyword>
<dbReference type="Pfam" id="PF03328">
    <property type="entry name" value="HpcH_HpaI"/>
    <property type="match status" value="1"/>
</dbReference>